<evidence type="ECO:0000256" key="1">
    <source>
        <dbReference type="ARBA" id="ARBA00010040"/>
    </source>
</evidence>
<evidence type="ECO:0000259" key="4">
    <source>
        <dbReference type="Pfam" id="PF00326"/>
    </source>
</evidence>
<dbReference type="PANTHER" id="PTHR42776">
    <property type="entry name" value="SERINE PEPTIDASE S9 FAMILY MEMBER"/>
    <property type="match status" value="1"/>
</dbReference>
<dbReference type="Proteomes" id="UP000789901">
    <property type="component" value="Unassembled WGS sequence"/>
</dbReference>
<proteinExistence type="inferred from homology"/>
<dbReference type="InterPro" id="IPR001375">
    <property type="entry name" value="Peptidase_S9_cat"/>
</dbReference>
<accession>A0ABN7VMV5</accession>
<evidence type="ECO:0000256" key="2">
    <source>
        <dbReference type="ARBA" id="ARBA00022801"/>
    </source>
</evidence>
<comment type="similarity">
    <text evidence="1">Belongs to the peptidase S9C family.</text>
</comment>
<dbReference type="InterPro" id="IPR029058">
    <property type="entry name" value="AB_hydrolase_fold"/>
</dbReference>
<gene>
    <name evidence="5" type="ORF">GMARGA_LOCUS20673</name>
</gene>
<protein>
    <recommendedName>
        <fullName evidence="3">Dipeptidyl-peptidase V</fullName>
    </recommendedName>
</protein>
<dbReference type="Pfam" id="PF00326">
    <property type="entry name" value="Peptidase_S9"/>
    <property type="match status" value="1"/>
</dbReference>
<sequence>MNCFEGFRFLFPILKSAIFPWISYTEAIVSRKLLYCNPDRLSPKISYDGEFLAFMARKVDVMEYYWTYGNEILYSQDYKGDEYAIVKINKPDPTAYSLYKINIITGVYALIESSEYSFTEYVVADSLKFRCTFTSNKRIPTAYSVTYLKDDWYPIDEKISLDLKVLREYNNEKYVLDQVFPFIIKSQDQLDLVCYLTLPPDEHDSSKKYMPKHPLPLVLRVRCGPWSRDYYSFKVDSQFFASRGYAVLNVNFRSSVGLGKTLIRKGIGEWGKKMNDDLIVAVEYLISKNIDIKEKVAIYGVSYGGYAALASLAELTFACGIEYSGPSDLEKSLSIYLGGKFEEFDFNEDDIKNLNDKIR</sequence>
<evidence type="ECO:0000313" key="5">
    <source>
        <dbReference type="EMBL" id="CAG8787356.1"/>
    </source>
</evidence>
<comment type="caution">
    <text evidence="5">The sequence shown here is derived from an EMBL/GenBank/DDBJ whole genome shotgun (WGS) entry which is preliminary data.</text>
</comment>
<keyword evidence="6" id="KW-1185">Reference proteome</keyword>
<feature type="domain" description="Peptidase S9 prolyl oligopeptidase catalytic" evidence="4">
    <location>
        <begin position="232"/>
        <end position="335"/>
    </location>
</feature>
<keyword evidence="2" id="KW-0378">Hydrolase</keyword>
<name>A0ABN7VMV5_GIGMA</name>
<dbReference type="EMBL" id="CAJVQB010018352">
    <property type="protein sequence ID" value="CAG8787356.1"/>
    <property type="molecule type" value="Genomic_DNA"/>
</dbReference>
<dbReference type="PANTHER" id="PTHR42776:SF27">
    <property type="entry name" value="DIPEPTIDYL PEPTIDASE FAMILY MEMBER 6"/>
    <property type="match status" value="1"/>
</dbReference>
<organism evidence="5 6">
    <name type="scientific">Gigaspora margarita</name>
    <dbReference type="NCBI Taxonomy" id="4874"/>
    <lineage>
        <taxon>Eukaryota</taxon>
        <taxon>Fungi</taxon>
        <taxon>Fungi incertae sedis</taxon>
        <taxon>Mucoromycota</taxon>
        <taxon>Glomeromycotina</taxon>
        <taxon>Glomeromycetes</taxon>
        <taxon>Diversisporales</taxon>
        <taxon>Gigasporaceae</taxon>
        <taxon>Gigaspora</taxon>
    </lineage>
</organism>
<evidence type="ECO:0000256" key="3">
    <source>
        <dbReference type="ARBA" id="ARBA00032829"/>
    </source>
</evidence>
<evidence type="ECO:0000313" key="6">
    <source>
        <dbReference type="Proteomes" id="UP000789901"/>
    </source>
</evidence>
<dbReference type="SUPFAM" id="SSF53474">
    <property type="entry name" value="alpha/beta-Hydrolases"/>
    <property type="match status" value="1"/>
</dbReference>
<dbReference type="Gene3D" id="3.40.50.1820">
    <property type="entry name" value="alpha/beta hydrolase"/>
    <property type="match status" value="1"/>
</dbReference>
<reference evidence="5 6" key="1">
    <citation type="submission" date="2021-06" db="EMBL/GenBank/DDBJ databases">
        <authorList>
            <person name="Kallberg Y."/>
            <person name="Tangrot J."/>
            <person name="Rosling A."/>
        </authorList>
    </citation>
    <scope>NUCLEOTIDE SEQUENCE [LARGE SCALE GENOMIC DNA]</scope>
    <source>
        <strain evidence="5 6">120-4 pot B 10/14</strain>
    </source>
</reference>